<evidence type="ECO:0000313" key="1">
    <source>
        <dbReference type="EMBL" id="GAA4569416.1"/>
    </source>
</evidence>
<evidence type="ECO:0008006" key="3">
    <source>
        <dbReference type="Google" id="ProtNLM"/>
    </source>
</evidence>
<organism evidence="1 2">
    <name type="scientific">Micromonospora coerulea</name>
    <dbReference type="NCBI Taxonomy" id="47856"/>
    <lineage>
        <taxon>Bacteria</taxon>
        <taxon>Bacillati</taxon>
        <taxon>Actinomycetota</taxon>
        <taxon>Actinomycetes</taxon>
        <taxon>Micromonosporales</taxon>
        <taxon>Micromonosporaceae</taxon>
        <taxon>Micromonospora</taxon>
    </lineage>
</organism>
<name>A0ABP8SHJ8_9ACTN</name>
<dbReference type="Proteomes" id="UP001500307">
    <property type="component" value="Unassembled WGS sequence"/>
</dbReference>
<dbReference type="InterPro" id="IPR013783">
    <property type="entry name" value="Ig-like_fold"/>
</dbReference>
<protein>
    <recommendedName>
        <fullName evidence="3">DUF11 domain-containing protein</fullName>
    </recommendedName>
</protein>
<keyword evidence="2" id="KW-1185">Reference proteome</keyword>
<proteinExistence type="predicted"/>
<evidence type="ECO:0000313" key="2">
    <source>
        <dbReference type="Proteomes" id="UP001500307"/>
    </source>
</evidence>
<dbReference type="EMBL" id="BAABGU010000012">
    <property type="protein sequence ID" value="GAA4569416.1"/>
    <property type="molecule type" value="Genomic_DNA"/>
</dbReference>
<accession>A0ABP8SHJ8</accession>
<gene>
    <name evidence="1" type="ORF">GCM10023176_25950</name>
</gene>
<sequence>MAGAASEPSAERPSFDRGTSMLQYRTRRIIRTGLAILALTVAPAAVLPSGPALAAPPPRADLQLDLTAVTPAAMIQPDGALVHLRATVDNIGAAGVDDLTVTLKPPAGSRIVGDPSWQCDYTTFVCVNIYGPVPAGGTAEPLSIYLSLPAGAAGTVATVSATAATSAREASRTNNTDRVSVTYQPIADLTLLPGDAGGVYPEVELPISGGDRAVTFTVRNDGTGTAQDLRLVIEWPEGVTRNIAPVAGTTNWQCEFAATSVVCTAGPLAPGSTAGIYIPLTFPAGTLDQRIAVHGSVTTSGPEWQTDSNNVADAWFRYAEI</sequence>
<comment type="caution">
    <text evidence="1">The sequence shown here is derived from an EMBL/GenBank/DDBJ whole genome shotgun (WGS) entry which is preliminary data.</text>
</comment>
<reference evidence="2" key="1">
    <citation type="journal article" date="2019" name="Int. J. Syst. Evol. Microbiol.">
        <title>The Global Catalogue of Microorganisms (GCM) 10K type strain sequencing project: providing services to taxonomists for standard genome sequencing and annotation.</title>
        <authorList>
            <consortium name="The Broad Institute Genomics Platform"/>
            <consortium name="The Broad Institute Genome Sequencing Center for Infectious Disease"/>
            <person name="Wu L."/>
            <person name="Ma J."/>
        </authorList>
    </citation>
    <scope>NUCLEOTIDE SEQUENCE [LARGE SCALE GENOMIC DNA]</scope>
    <source>
        <strain evidence="2">JCM 3175</strain>
    </source>
</reference>
<dbReference type="Gene3D" id="2.60.40.10">
    <property type="entry name" value="Immunoglobulins"/>
    <property type="match status" value="1"/>
</dbReference>